<gene>
    <name evidence="1" type="ORF">STEHIDRAFT_162733</name>
</gene>
<evidence type="ECO:0000313" key="2">
    <source>
        <dbReference type="Proteomes" id="UP000053927"/>
    </source>
</evidence>
<dbReference type="KEGG" id="shs:STEHIDRAFT_162733"/>
<sequence length="310" mass="35386">MVQCTQQYKFGPEIDDSITDWLNDPRHRGKAIKVHLAVQETEVDASPFAIVSRTKAIFITVGGDTREGIFIEAIRNHPEKLDNHSLRAQWSLVNLDALREEGSPLIALFLVARISARHRVEVLNELADWTTDCHFGFSNRGMLVHATTTFFFWAEYMVGFACSDSNLPIEEVSLADRLPACRRAGSWCLDFNHSDQDRNGKFMTDILRAHGVVYPELSAFICECVSEEMTEPLPEVVASCDWGFSNSKLSYYSAVPNTLYVHYPVYRRHFSPKKYEVREYLSYLAPDVAHEWEDLQESSDDSDDSDDSRD</sequence>
<reference evidence="2" key="1">
    <citation type="journal article" date="2012" name="Science">
        <title>The Paleozoic origin of enzymatic lignin decomposition reconstructed from 31 fungal genomes.</title>
        <authorList>
            <person name="Floudas D."/>
            <person name="Binder M."/>
            <person name="Riley R."/>
            <person name="Barry K."/>
            <person name="Blanchette R.A."/>
            <person name="Henrissat B."/>
            <person name="Martinez A.T."/>
            <person name="Otillar R."/>
            <person name="Spatafora J.W."/>
            <person name="Yadav J.S."/>
            <person name="Aerts A."/>
            <person name="Benoit I."/>
            <person name="Boyd A."/>
            <person name="Carlson A."/>
            <person name="Copeland A."/>
            <person name="Coutinho P.M."/>
            <person name="de Vries R.P."/>
            <person name="Ferreira P."/>
            <person name="Findley K."/>
            <person name="Foster B."/>
            <person name="Gaskell J."/>
            <person name="Glotzer D."/>
            <person name="Gorecki P."/>
            <person name="Heitman J."/>
            <person name="Hesse C."/>
            <person name="Hori C."/>
            <person name="Igarashi K."/>
            <person name="Jurgens J.A."/>
            <person name="Kallen N."/>
            <person name="Kersten P."/>
            <person name="Kohler A."/>
            <person name="Kuees U."/>
            <person name="Kumar T.K.A."/>
            <person name="Kuo A."/>
            <person name="LaButti K."/>
            <person name="Larrondo L.F."/>
            <person name="Lindquist E."/>
            <person name="Ling A."/>
            <person name="Lombard V."/>
            <person name="Lucas S."/>
            <person name="Lundell T."/>
            <person name="Martin R."/>
            <person name="McLaughlin D.J."/>
            <person name="Morgenstern I."/>
            <person name="Morin E."/>
            <person name="Murat C."/>
            <person name="Nagy L.G."/>
            <person name="Nolan M."/>
            <person name="Ohm R.A."/>
            <person name="Patyshakuliyeva A."/>
            <person name="Rokas A."/>
            <person name="Ruiz-Duenas F.J."/>
            <person name="Sabat G."/>
            <person name="Salamov A."/>
            <person name="Samejima M."/>
            <person name="Schmutz J."/>
            <person name="Slot J.C."/>
            <person name="St John F."/>
            <person name="Stenlid J."/>
            <person name="Sun H."/>
            <person name="Sun S."/>
            <person name="Syed K."/>
            <person name="Tsang A."/>
            <person name="Wiebenga A."/>
            <person name="Young D."/>
            <person name="Pisabarro A."/>
            <person name="Eastwood D.C."/>
            <person name="Martin F."/>
            <person name="Cullen D."/>
            <person name="Grigoriev I.V."/>
            <person name="Hibbett D.S."/>
        </authorList>
    </citation>
    <scope>NUCLEOTIDE SEQUENCE [LARGE SCALE GENOMIC DNA]</scope>
    <source>
        <strain evidence="2">FP-91666</strain>
    </source>
</reference>
<dbReference type="GeneID" id="18802157"/>
<protein>
    <submittedName>
        <fullName evidence="1">Uncharacterized protein</fullName>
    </submittedName>
</protein>
<dbReference type="RefSeq" id="XP_007310456.1">
    <property type="nucleotide sequence ID" value="XM_007310394.1"/>
</dbReference>
<name>R7RZP0_STEHR</name>
<proteinExistence type="predicted"/>
<accession>R7RZP0</accession>
<dbReference type="EMBL" id="JH687398">
    <property type="protein sequence ID" value="EIM80313.1"/>
    <property type="molecule type" value="Genomic_DNA"/>
</dbReference>
<evidence type="ECO:0000313" key="1">
    <source>
        <dbReference type="EMBL" id="EIM80313.1"/>
    </source>
</evidence>
<organism evidence="1 2">
    <name type="scientific">Stereum hirsutum (strain FP-91666)</name>
    <name type="common">White-rot fungus</name>
    <dbReference type="NCBI Taxonomy" id="721885"/>
    <lineage>
        <taxon>Eukaryota</taxon>
        <taxon>Fungi</taxon>
        <taxon>Dikarya</taxon>
        <taxon>Basidiomycota</taxon>
        <taxon>Agaricomycotina</taxon>
        <taxon>Agaricomycetes</taxon>
        <taxon>Russulales</taxon>
        <taxon>Stereaceae</taxon>
        <taxon>Stereum</taxon>
    </lineage>
</organism>
<dbReference type="Proteomes" id="UP000053927">
    <property type="component" value="Unassembled WGS sequence"/>
</dbReference>
<keyword evidence="2" id="KW-1185">Reference proteome</keyword>
<dbReference type="AlphaFoldDB" id="R7RZP0"/>